<dbReference type="Proteomes" id="UP000187134">
    <property type="component" value="Unassembled WGS sequence"/>
</dbReference>
<proteinExistence type="predicted"/>
<dbReference type="EMBL" id="MRTJ01000001">
    <property type="protein sequence ID" value="OMF18082.1"/>
    <property type="molecule type" value="Genomic_DNA"/>
</dbReference>
<reference evidence="1 2" key="1">
    <citation type="submission" date="2016-11" db="EMBL/GenBank/DDBJ databases">
        <title>Paenibacillus species isolates.</title>
        <authorList>
            <person name="Beno S.M."/>
        </authorList>
    </citation>
    <scope>NUCLEOTIDE SEQUENCE [LARGE SCALE GENOMIC DNA]</scope>
    <source>
        <strain evidence="1 2">FSL H8-0246</strain>
    </source>
</reference>
<accession>A0A1R1C7G3</accession>
<dbReference type="AlphaFoldDB" id="A0A1R1C7G3"/>
<gene>
    <name evidence="1" type="ORF">BK131_03260</name>
</gene>
<protein>
    <submittedName>
        <fullName evidence="1">Uncharacterized protein</fullName>
    </submittedName>
</protein>
<evidence type="ECO:0000313" key="1">
    <source>
        <dbReference type="EMBL" id="OMF18082.1"/>
    </source>
</evidence>
<evidence type="ECO:0000313" key="2">
    <source>
        <dbReference type="Proteomes" id="UP000187134"/>
    </source>
</evidence>
<comment type="caution">
    <text evidence="1">The sequence shown here is derived from an EMBL/GenBank/DDBJ whole genome shotgun (WGS) entry which is preliminary data.</text>
</comment>
<organism evidence="1 2">
    <name type="scientific">Paenibacillus amylolyticus</name>
    <dbReference type="NCBI Taxonomy" id="1451"/>
    <lineage>
        <taxon>Bacteria</taxon>
        <taxon>Bacillati</taxon>
        <taxon>Bacillota</taxon>
        <taxon>Bacilli</taxon>
        <taxon>Bacillales</taxon>
        <taxon>Paenibacillaceae</taxon>
        <taxon>Paenibacillus</taxon>
    </lineage>
</organism>
<sequence>MSKAVEDAFSKIDFALKDDSKKYPALMDKNELMDFLRVGHTKASELLNRDDFPVIREFGHPRIPLHSLMIWIDEHTEWIRDNAKDYHNRREGIA</sequence>
<name>A0A1R1C7G3_PAEAM</name>